<feature type="non-terminal residue" evidence="1">
    <location>
        <position position="49"/>
    </location>
</feature>
<sequence length="49" mass="5666">MLKTLLNSSSAETYILDSQHTPRQTQTLSKDYNKILHTYTDTHPHTHTP</sequence>
<name>A0A0B7C1Y3_9EUPU</name>
<proteinExistence type="predicted"/>
<reference evidence="1" key="1">
    <citation type="submission" date="2014-12" db="EMBL/GenBank/DDBJ databases">
        <title>Insight into the proteome of Arion vulgaris.</title>
        <authorList>
            <person name="Aradska J."/>
            <person name="Bulat T."/>
            <person name="Smidak R."/>
            <person name="Sarate P."/>
            <person name="Gangsoo J."/>
            <person name="Sialana F."/>
            <person name="Bilban M."/>
            <person name="Lubec G."/>
        </authorList>
    </citation>
    <scope>NUCLEOTIDE SEQUENCE</scope>
    <source>
        <tissue evidence="1">Skin</tissue>
    </source>
</reference>
<evidence type="ECO:0000313" key="1">
    <source>
        <dbReference type="EMBL" id="CEK99233.1"/>
    </source>
</evidence>
<organism evidence="1">
    <name type="scientific">Arion vulgaris</name>
    <dbReference type="NCBI Taxonomy" id="1028688"/>
    <lineage>
        <taxon>Eukaryota</taxon>
        <taxon>Metazoa</taxon>
        <taxon>Spiralia</taxon>
        <taxon>Lophotrochozoa</taxon>
        <taxon>Mollusca</taxon>
        <taxon>Gastropoda</taxon>
        <taxon>Heterobranchia</taxon>
        <taxon>Euthyneura</taxon>
        <taxon>Panpulmonata</taxon>
        <taxon>Eupulmonata</taxon>
        <taxon>Stylommatophora</taxon>
        <taxon>Helicina</taxon>
        <taxon>Arionoidea</taxon>
        <taxon>Arionidae</taxon>
        <taxon>Arion</taxon>
    </lineage>
</organism>
<dbReference type="EMBL" id="HACG01052362">
    <property type="protein sequence ID" value="CEK99233.1"/>
    <property type="molecule type" value="Transcribed_RNA"/>
</dbReference>
<accession>A0A0B7C1Y3</accession>
<protein>
    <submittedName>
        <fullName evidence="1">Uncharacterized protein</fullName>
    </submittedName>
</protein>
<dbReference type="AlphaFoldDB" id="A0A0B7C1Y3"/>
<gene>
    <name evidence="1" type="primary">ORF220767</name>
</gene>